<evidence type="ECO:0000313" key="1">
    <source>
        <dbReference type="EMBL" id="GMT19668.1"/>
    </source>
</evidence>
<sequence length="75" mass="8528">NLDDDIPYSSLVEFRFLLSSGVDVILERRAVNQIHHNVQSLILDENASISDDIGMTKLLFDNPHFTDNVSETLIR</sequence>
<evidence type="ECO:0000313" key="2">
    <source>
        <dbReference type="Proteomes" id="UP001432322"/>
    </source>
</evidence>
<keyword evidence="2" id="KW-1185">Reference proteome</keyword>
<name>A0AAV5VJY2_9BILA</name>
<feature type="non-terminal residue" evidence="1">
    <location>
        <position position="1"/>
    </location>
</feature>
<dbReference type="Proteomes" id="UP001432322">
    <property type="component" value="Unassembled WGS sequence"/>
</dbReference>
<reference evidence="1" key="1">
    <citation type="submission" date="2023-10" db="EMBL/GenBank/DDBJ databases">
        <title>Genome assembly of Pristionchus species.</title>
        <authorList>
            <person name="Yoshida K."/>
            <person name="Sommer R.J."/>
        </authorList>
    </citation>
    <scope>NUCLEOTIDE SEQUENCE</scope>
    <source>
        <strain evidence="1">RS5133</strain>
    </source>
</reference>
<organism evidence="1 2">
    <name type="scientific">Pristionchus fissidentatus</name>
    <dbReference type="NCBI Taxonomy" id="1538716"/>
    <lineage>
        <taxon>Eukaryota</taxon>
        <taxon>Metazoa</taxon>
        <taxon>Ecdysozoa</taxon>
        <taxon>Nematoda</taxon>
        <taxon>Chromadorea</taxon>
        <taxon>Rhabditida</taxon>
        <taxon>Rhabditina</taxon>
        <taxon>Diplogasteromorpha</taxon>
        <taxon>Diplogasteroidea</taxon>
        <taxon>Neodiplogasteridae</taxon>
        <taxon>Pristionchus</taxon>
    </lineage>
</organism>
<feature type="non-terminal residue" evidence="1">
    <location>
        <position position="75"/>
    </location>
</feature>
<dbReference type="EMBL" id="BTSY01000003">
    <property type="protein sequence ID" value="GMT19668.1"/>
    <property type="molecule type" value="Genomic_DNA"/>
</dbReference>
<proteinExistence type="predicted"/>
<gene>
    <name evidence="1" type="ORF">PFISCL1PPCAC_10965</name>
</gene>
<dbReference type="AlphaFoldDB" id="A0AAV5VJY2"/>
<comment type="caution">
    <text evidence="1">The sequence shown here is derived from an EMBL/GenBank/DDBJ whole genome shotgun (WGS) entry which is preliminary data.</text>
</comment>
<protein>
    <submittedName>
        <fullName evidence="1">Uncharacterized protein</fullName>
    </submittedName>
</protein>
<accession>A0AAV5VJY2</accession>